<name>A0A1B7NUK2_9EURO</name>
<accession>A0A1B7NUK2</accession>
<dbReference type="Proteomes" id="UP000091918">
    <property type="component" value="Unassembled WGS sequence"/>
</dbReference>
<sequence length="144" mass="16473">MAVVGWRELMFSSMIWTNSDRTLVIEKPDGRIQAVILSTHFITMLFPPFWMVWMSNALGCLCELDGNSESTFSKLIASHAVIRLTLFPGRSRLQKQGIFKSRDAEPLQLQTGFSTKYHPSSQNKHNVNCPGRLWGVHRLVWPQL</sequence>
<evidence type="ECO:0000313" key="1">
    <source>
        <dbReference type="EMBL" id="OAX80460.1"/>
    </source>
</evidence>
<comment type="caution">
    <text evidence="1">The sequence shown here is derived from an EMBL/GenBank/DDBJ whole genome shotgun (WGS) entry which is preliminary data.</text>
</comment>
<proteinExistence type="predicted"/>
<protein>
    <submittedName>
        <fullName evidence="1">Uncharacterized protein</fullName>
    </submittedName>
</protein>
<dbReference type="EMBL" id="LGUA01000696">
    <property type="protein sequence ID" value="OAX80460.1"/>
    <property type="molecule type" value="Genomic_DNA"/>
</dbReference>
<gene>
    <name evidence="1" type="ORF">ACJ72_05205</name>
</gene>
<organism evidence="1 2">
    <name type="scientific">Emergomyces africanus</name>
    <dbReference type="NCBI Taxonomy" id="1955775"/>
    <lineage>
        <taxon>Eukaryota</taxon>
        <taxon>Fungi</taxon>
        <taxon>Dikarya</taxon>
        <taxon>Ascomycota</taxon>
        <taxon>Pezizomycotina</taxon>
        <taxon>Eurotiomycetes</taxon>
        <taxon>Eurotiomycetidae</taxon>
        <taxon>Onygenales</taxon>
        <taxon>Ajellomycetaceae</taxon>
        <taxon>Emergomyces</taxon>
    </lineage>
</organism>
<evidence type="ECO:0000313" key="2">
    <source>
        <dbReference type="Proteomes" id="UP000091918"/>
    </source>
</evidence>
<dbReference type="AlphaFoldDB" id="A0A1B7NUK2"/>
<reference evidence="1 2" key="1">
    <citation type="submission" date="2015-07" db="EMBL/GenBank/DDBJ databases">
        <title>Emmonsia species relationships and genome sequence.</title>
        <authorList>
            <person name="Cuomo C.A."/>
            <person name="Schwartz I.S."/>
            <person name="Kenyon C."/>
            <person name="de Hoog G.S."/>
            <person name="Govender N.P."/>
            <person name="Botha A."/>
            <person name="Moreno L."/>
            <person name="de Vries M."/>
            <person name="Munoz J.F."/>
            <person name="Stielow J.B."/>
        </authorList>
    </citation>
    <scope>NUCLEOTIDE SEQUENCE [LARGE SCALE GENOMIC DNA]</scope>
    <source>
        <strain evidence="1 2">CBS 136260</strain>
    </source>
</reference>
<keyword evidence="2" id="KW-1185">Reference proteome</keyword>